<dbReference type="InParanoid" id="A0A7F5RIM4"/>
<gene>
    <name evidence="2" type="primary">LOC108737449</name>
</gene>
<reference evidence="2" key="1">
    <citation type="submission" date="2025-08" db="UniProtKB">
        <authorList>
            <consortium name="RefSeq"/>
        </authorList>
    </citation>
    <scope>IDENTIFICATION</scope>
    <source>
        <tissue evidence="2">Entire body</tissue>
    </source>
</reference>
<organism evidence="1 2">
    <name type="scientific">Agrilus planipennis</name>
    <name type="common">Emerald ash borer</name>
    <name type="synonym">Agrilus marcopoli</name>
    <dbReference type="NCBI Taxonomy" id="224129"/>
    <lineage>
        <taxon>Eukaryota</taxon>
        <taxon>Metazoa</taxon>
        <taxon>Ecdysozoa</taxon>
        <taxon>Arthropoda</taxon>
        <taxon>Hexapoda</taxon>
        <taxon>Insecta</taxon>
        <taxon>Pterygota</taxon>
        <taxon>Neoptera</taxon>
        <taxon>Endopterygota</taxon>
        <taxon>Coleoptera</taxon>
        <taxon>Polyphaga</taxon>
        <taxon>Elateriformia</taxon>
        <taxon>Buprestoidea</taxon>
        <taxon>Buprestidae</taxon>
        <taxon>Agrilinae</taxon>
        <taxon>Agrilus</taxon>
    </lineage>
</organism>
<name>A0A7F5RIM4_AGRPL</name>
<protein>
    <submittedName>
        <fullName evidence="2">Uncharacterized protein LOC108737449</fullName>
    </submittedName>
</protein>
<keyword evidence="1" id="KW-1185">Reference proteome</keyword>
<dbReference type="RefSeq" id="XP_025835857.1">
    <property type="nucleotide sequence ID" value="XM_025980072.1"/>
</dbReference>
<sequence length="92" mass="10765">MSPNVYEDKIFETLNIRNDPLEPDNKIPKLGNERREAKSSKQHVTVKLIKKYKHLMYLNWLSQNEMIAVEVKPLSLTEQLPPCLKQNLFGTK</sequence>
<dbReference type="Proteomes" id="UP000192223">
    <property type="component" value="Unplaced"/>
</dbReference>
<evidence type="ECO:0000313" key="1">
    <source>
        <dbReference type="Proteomes" id="UP000192223"/>
    </source>
</evidence>
<evidence type="ECO:0000313" key="2">
    <source>
        <dbReference type="RefSeq" id="XP_025835857.1"/>
    </source>
</evidence>
<accession>A0A7F5RIM4</accession>
<dbReference type="AlphaFoldDB" id="A0A7F5RIM4"/>
<dbReference type="OrthoDB" id="8883818at2759"/>
<dbReference type="KEGG" id="apln:108737449"/>
<dbReference type="GeneID" id="108737449"/>
<proteinExistence type="predicted"/>